<proteinExistence type="predicted"/>
<dbReference type="GO" id="GO:0043565">
    <property type="term" value="F:sequence-specific DNA binding"/>
    <property type="evidence" value="ECO:0007669"/>
    <property type="project" value="UniProtKB-ARBA"/>
</dbReference>
<dbReference type="SUPFAM" id="SSF54236">
    <property type="entry name" value="Ubiquitin-like"/>
    <property type="match status" value="1"/>
</dbReference>
<dbReference type="EMBL" id="CM017644">
    <property type="protein sequence ID" value="TYJ19070.1"/>
    <property type="molecule type" value="Genomic_DNA"/>
</dbReference>
<dbReference type="Pfam" id="PF23603">
    <property type="entry name" value="Ubiquitin_TPR1"/>
    <property type="match status" value="1"/>
</dbReference>
<dbReference type="SUPFAM" id="SSF46689">
    <property type="entry name" value="Homeodomain-like"/>
    <property type="match status" value="1"/>
</dbReference>
<dbReference type="AlphaFoldDB" id="A0A5D2XZF8"/>
<reference evidence="3 4" key="1">
    <citation type="submission" date="2019-07" db="EMBL/GenBank/DDBJ databases">
        <title>WGS assembly of Gossypium mustelinum.</title>
        <authorList>
            <person name="Chen Z.J."/>
            <person name="Sreedasyam A."/>
            <person name="Ando A."/>
            <person name="Song Q."/>
            <person name="De L."/>
            <person name="Hulse-Kemp A."/>
            <person name="Ding M."/>
            <person name="Ye W."/>
            <person name="Kirkbride R."/>
            <person name="Jenkins J."/>
            <person name="Plott C."/>
            <person name="Lovell J."/>
            <person name="Lin Y.-M."/>
            <person name="Vaughn R."/>
            <person name="Liu B."/>
            <person name="Li W."/>
            <person name="Simpson S."/>
            <person name="Scheffler B."/>
            <person name="Saski C."/>
            <person name="Grover C."/>
            <person name="Hu G."/>
            <person name="Conover J."/>
            <person name="Carlson J."/>
            <person name="Shu S."/>
            <person name="Boston L."/>
            <person name="Williams M."/>
            <person name="Peterson D."/>
            <person name="Mcgee K."/>
            <person name="Jones D."/>
            <person name="Wendel J."/>
            <person name="Stelly D."/>
            <person name="Grimwood J."/>
            <person name="Schmutz J."/>
        </authorList>
    </citation>
    <scope>NUCLEOTIDE SEQUENCE [LARGE SCALE GENOMIC DNA]</scope>
    <source>
        <strain evidence="3">1408120.09</strain>
    </source>
</reference>
<dbReference type="InterPro" id="IPR029071">
    <property type="entry name" value="Ubiquitin-like_domsf"/>
</dbReference>
<evidence type="ECO:0000313" key="3">
    <source>
        <dbReference type="EMBL" id="TYJ19070.1"/>
    </source>
</evidence>
<feature type="domain" description="Telomere repeat-binding protein 1-6-like ubiquitin-like" evidence="2">
    <location>
        <begin position="353"/>
        <end position="421"/>
    </location>
</feature>
<dbReference type="PANTHER" id="PTHR21717">
    <property type="entry name" value="TELOMERIC REPEAT BINDING PROTEIN"/>
    <property type="match status" value="1"/>
</dbReference>
<keyword evidence="1" id="KW-0238">DNA-binding</keyword>
<dbReference type="CDD" id="cd11660">
    <property type="entry name" value="SANT_TRF"/>
    <property type="match status" value="1"/>
</dbReference>
<sequence length="590" mass="65726">MVSQTRLEYGFIGYQVPVFPRASRSARVRVPIRKKSGNNEKHAFEILVSVAGDFLQEGETFVPPNCKKDQQNACKNRVLKEQEDEIQSSKCNLSDKETYNEKTLSGYHQIRTVNKFSHAPDQFNLKPYSSLKGFDKLANVSGRNANHSSELGISSLISGEFSVGQFEDAGAELSIIQTVKSETLQPTGSLDALEMDCKPPHYFCSGSKTSLFKDWTTLGPSRRSDTIETVSRDDNGNYMADQRIKNLSSSRRWRVSPNLNGGASFRNDGKRRKIFHDGRTSYSRQRSKRISPLKRRDFFNQCRFSGSDRGFQLDDRFNSAADKRVDDDNYCAAIRVASSVASPHPHPGSRDRNVKLRIKSFKVPELLVEIPTTATVGSLKRSVMEAVTTVLGDGLHVGILLQGKKVRDDSKTLIQTGISRDGKHRNLGFMLEPRHAQIKLPRCLGEQGITSHATSFTLDPRTSSISLDPPVAGCINGAQRDHHLVPSLPNISASTTLPNSQSRVSVPAISGEALAVVPIHHRAGRREFVQRRIRRPFSVSEVEALVQAVEKLGTGRWRDVKLRAFDNAKHRTYVDLKVNGPFLFLLQIGG</sequence>
<dbReference type="Proteomes" id="UP000323597">
    <property type="component" value="Chromosome A09"/>
</dbReference>
<gene>
    <name evidence="3" type="ORF">E1A91_A09G166500v1</name>
</gene>
<dbReference type="InterPro" id="IPR057625">
    <property type="entry name" value="TPR1-6-like_ubiquitin"/>
</dbReference>
<dbReference type="InterPro" id="IPR031105">
    <property type="entry name" value="TRP_plant"/>
</dbReference>
<name>A0A5D2XZF8_GOSMU</name>
<accession>A0A5D2XZF8</accession>
<dbReference type="InterPro" id="IPR009057">
    <property type="entry name" value="Homeodomain-like_sf"/>
</dbReference>
<evidence type="ECO:0000256" key="1">
    <source>
        <dbReference type="ARBA" id="ARBA00023125"/>
    </source>
</evidence>
<evidence type="ECO:0000313" key="4">
    <source>
        <dbReference type="Proteomes" id="UP000323597"/>
    </source>
</evidence>
<evidence type="ECO:0000259" key="2">
    <source>
        <dbReference type="Pfam" id="PF23603"/>
    </source>
</evidence>
<dbReference type="Gene3D" id="1.10.246.220">
    <property type="match status" value="1"/>
</dbReference>
<protein>
    <recommendedName>
        <fullName evidence="2">Telomere repeat-binding protein 1-6-like ubiquitin-like domain-containing protein</fullName>
    </recommendedName>
</protein>
<organism evidence="3 4">
    <name type="scientific">Gossypium mustelinum</name>
    <name type="common">Cotton</name>
    <name type="synonym">Gossypium caicoense</name>
    <dbReference type="NCBI Taxonomy" id="34275"/>
    <lineage>
        <taxon>Eukaryota</taxon>
        <taxon>Viridiplantae</taxon>
        <taxon>Streptophyta</taxon>
        <taxon>Embryophyta</taxon>
        <taxon>Tracheophyta</taxon>
        <taxon>Spermatophyta</taxon>
        <taxon>Magnoliopsida</taxon>
        <taxon>eudicotyledons</taxon>
        <taxon>Gunneridae</taxon>
        <taxon>Pentapetalae</taxon>
        <taxon>rosids</taxon>
        <taxon>malvids</taxon>
        <taxon>Malvales</taxon>
        <taxon>Malvaceae</taxon>
        <taxon>Malvoideae</taxon>
        <taxon>Gossypium</taxon>
    </lineage>
</organism>
<keyword evidence="4" id="KW-1185">Reference proteome</keyword>
<dbReference type="PANTHER" id="PTHR21717:SF71">
    <property type="entry name" value="TELOMERE REPEAT-BINDING PROTEIN 2-LIKE ISOFORM X1"/>
    <property type="match status" value="1"/>
</dbReference>